<reference evidence="1 2" key="1">
    <citation type="journal article" date="2018" name="Mol. Plant Microbe Interact.">
        <title>Taxonomically Different Co-Microsymbionts of a Relict Legume, Oxytropis popoviana, Have Complementary Sets of Symbiotic Genes and Together Increase the Efficiency of Plant Nodulation.</title>
        <authorList>
            <person name="Safronova V."/>
            <person name="Belimov A."/>
            <person name="Sazanova A."/>
            <person name="Chirak E."/>
            <person name="Verkhozina A."/>
            <person name="Kuznetsova I."/>
            <person name="Andronov E."/>
            <person name="Puhalsky J."/>
            <person name="Tikhonovich I."/>
        </authorList>
    </citation>
    <scope>NUCLEOTIDE SEQUENCE [LARGE SCALE GENOMIC DNA]</scope>
    <source>
        <strain evidence="1 2">Opo-235</strain>
    </source>
</reference>
<protein>
    <submittedName>
        <fullName evidence="1">Uncharacterized protein</fullName>
    </submittedName>
</protein>
<accession>A0A3M9XI66</accession>
<organism evidence="1 2">
    <name type="scientific">Mesorhizobium japonicum</name>
    <dbReference type="NCBI Taxonomy" id="2066070"/>
    <lineage>
        <taxon>Bacteria</taxon>
        <taxon>Pseudomonadati</taxon>
        <taxon>Pseudomonadota</taxon>
        <taxon>Alphaproteobacteria</taxon>
        <taxon>Hyphomicrobiales</taxon>
        <taxon>Phyllobacteriaceae</taxon>
        <taxon>Mesorhizobium</taxon>
    </lineage>
</organism>
<dbReference type="AlphaFoldDB" id="A0A3M9XI66"/>
<comment type="caution">
    <text evidence="1">The sequence shown here is derived from an EMBL/GenBank/DDBJ whole genome shotgun (WGS) entry which is preliminary data.</text>
</comment>
<dbReference type="Proteomes" id="UP000275436">
    <property type="component" value="Unassembled WGS sequence"/>
</dbReference>
<sequence length="62" mass="6896">MLCERTWLNSTAASFMASHRAAIRFSTLLSEAPQSYGTIEPPFDARFVKTADVDGMMQHKAC</sequence>
<dbReference type="EMBL" id="QKOD01000001">
    <property type="protein sequence ID" value="RNJ47098.1"/>
    <property type="molecule type" value="Genomic_DNA"/>
</dbReference>
<evidence type="ECO:0000313" key="2">
    <source>
        <dbReference type="Proteomes" id="UP000275436"/>
    </source>
</evidence>
<proteinExistence type="predicted"/>
<gene>
    <name evidence="1" type="ORF">DNR46_04380</name>
</gene>
<name>A0A3M9XI66_9HYPH</name>
<evidence type="ECO:0000313" key="1">
    <source>
        <dbReference type="EMBL" id="RNJ47098.1"/>
    </source>
</evidence>